<dbReference type="GO" id="GO:0034246">
    <property type="term" value="F:mitochondrial transcription factor activity"/>
    <property type="evidence" value="ECO:0007669"/>
    <property type="project" value="TreeGrafter"/>
</dbReference>
<dbReference type="Proteomes" id="UP000738325">
    <property type="component" value="Unassembled WGS sequence"/>
</dbReference>
<keyword evidence="8" id="KW-0698">rRNA processing</keyword>
<organism evidence="11 12">
    <name type="scientific">Dissophora globulifera</name>
    <dbReference type="NCBI Taxonomy" id="979702"/>
    <lineage>
        <taxon>Eukaryota</taxon>
        <taxon>Fungi</taxon>
        <taxon>Fungi incertae sedis</taxon>
        <taxon>Mucoromycota</taxon>
        <taxon>Mortierellomycotina</taxon>
        <taxon>Mortierellomycetes</taxon>
        <taxon>Mortierellales</taxon>
        <taxon>Mortierellaceae</taxon>
        <taxon>Dissophora</taxon>
    </lineage>
</organism>
<keyword evidence="3 7" id="KW-0808">Transferase</keyword>
<dbReference type="PROSITE" id="PS51689">
    <property type="entry name" value="SAM_RNA_A_N6_MT"/>
    <property type="match status" value="1"/>
</dbReference>
<name>A0A9P6RMN1_9FUNG</name>
<feature type="binding site" evidence="7">
    <location>
        <position position="106"/>
    </location>
    <ligand>
        <name>S-adenosyl-L-methionine</name>
        <dbReference type="ChEBI" id="CHEBI:59789"/>
    </ligand>
</feature>
<comment type="similarity">
    <text evidence="7 8">Belongs to the class I-like SAM-binding methyltransferase superfamily. rRNA adenine N(6)-methyltransferase family.</text>
</comment>
<protein>
    <recommendedName>
        <fullName evidence="8">rRNA adenine N(6)-methyltransferase</fullName>
        <ecNumber evidence="8">2.1.1.-</ecNumber>
    </recommendedName>
</protein>
<feature type="binding site" evidence="7">
    <location>
        <position position="32"/>
    </location>
    <ligand>
        <name>S-adenosyl-L-methionine</name>
        <dbReference type="ChEBI" id="CHEBI:59789"/>
    </ligand>
</feature>
<evidence type="ECO:0000256" key="6">
    <source>
        <dbReference type="ARBA" id="ARBA00024915"/>
    </source>
</evidence>
<dbReference type="InterPro" id="IPR020596">
    <property type="entry name" value="rRNA_Ade_Mease_Trfase_CS"/>
</dbReference>
<dbReference type="OrthoDB" id="16079at2759"/>
<reference evidence="11" key="1">
    <citation type="journal article" date="2020" name="Fungal Divers.">
        <title>Resolving the Mortierellaceae phylogeny through synthesis of multi-gene phylogenetics and phylogenomics.</title>
        <authorList>
            <person name="Vandepol N."/>
            <person name="Liber J."/>
            <person name="Desiro A."/>
            <person name="Na H."/>
            <person name="Kennedy M."/>
            <person name="Barry K."/>
            <person name="Grigoriev I.V."/>
            <person name="Miller A.N."/>
            <person name="O'Donnell K."/>
            <person name="Stajich J.E."/>
            <person name="Bonito G."/>
        </authorList>
    </citation>
    <scope>NUCLEOTIDE SEQUENCE</scope>
    <source>
        <strain evidence="11">REB-010B</strain>
    </source>
</reference>
<evidence type="ECO:0000256" key="4">
    <source>
        <dbReference type="ARBA" id="ARBA00022691"/>
    </source>
</evidence>
<dbReference type="EMBL" id="JAAAIP010000177">
    <property type="protein sequence ID" value="KAG0323747.1"/>
    <property type="molecule type" value="Genomic_DNA"/>
</dbReference>
<dbReference type="EC" id="2.1.1.-" evidence="8"/>
<evidence type="ECO:0000259" key="10">
    <source>
        <dbReference type="SMART" id="SM00650"/>
    </source>
</evidence>
<keyword evidence="2 7" id="KW-0489">Methyltransferase</keyword>
<keyword evidence="4 7" id="KW-0949">S-adenosyl-L-methionine</keyword>
<feature type="binding site" evidence="7">
    <location>
        <position position="58"/>
    </location>
    <ligand>
        <name>S-adenosyl-L-methionine</name>
        <dbReference type="ChEBI" id="CHEBI:59789"/>
    </ligand>
</feature>
<feature type="binding site" evidence="7">
    <location>
        <position position="168"/>
    </location>
    <ligand>
        <name>S-adenosyl-L-methionine</name>
        <dbReference type="ChEBI" id="CHEBI:59789"/>
    </ligand>
</feature>
<evidence type="ECO:0000256" key="5">
    <source>
        <dbReference type="ARBA" id="ARBA00022884"/>
    </source>
</evidence>
<dbReference type="InterPro" id="IPR029063">
    <property type="entry name" value="SAM-dependent_MTases_sf"/>
</dbReference>
<feature type="binding site" evidence="7">
    <location>
        <position position="30"/>
    </location>
    <ligand>
        <name>S-adenosyl-L-methionine</name>
        <dbReference type="ChEBI" id="CHEBI:59789"/>
    </ligand>
</feature>
<comment type="function">
    <text evidence="6">Mitochondrial transcription factor that confers selective promoter recognition on the core subunit of the yeast mitochondrial RNA polymerase. Interacts with DNA in a non-specific manner.</text>
</comment>
<evidence type="ECO:0000256" key="3">
    <source>
        <dbReference type="ARBA" id="ARBA00022679"/>
    </source>
</evidence>
<dbReference type="AlphaFoldDB" id="A0A9P6RMN1"/>
<keyword evidence="5 7" id="KW-0694">RNA-binding</keyword>
<dbReference type="Gene3D" id="3.40.50.150">
    <property type="entry name" value="Vaccinia Virus protein VP39"/>
    <property type="match status" value="1"/>
</dbReference>
<evidence type="ECO:0000313" key="12">
    <source>
        <dbReference type="Proteomes" id="UP000738325"/>
    </source>
</evidence>
<dbReference type="Gene3D" id="1.10.8.100">
    <property type="entry name" value="Ribosomal RNA adenine dimethylase-like, domain 2"/>
    <property type="match status" value="1"/>
</dbReference>
<evidence type="ECO:0000256" key="2">
    <source>
        <dbReference type="ARBA" id="ARBA00022603"/>
    </source>
</evidence>
<dbReference type="InterPro" id="IPR023165">
    <property type="entry name" value="rRNA_Ade_diMease-like_C"/>
</dbReference>
<sequence>MIPKKLPPLPPIRDLIRVYGLSANQRFSQNFILDKNVTDTIAQHAKISAKDDLVVEVGPGPGLLTRSILDAGARRVVVVEKDPRFLPALQQLSEASDQRMSIIMGDMLTIDHAAILEAAQTLPSPPGSISSANDNGQDRGAALDQESSANNVWKPMDSQRSTIRLLGNLPFGVASPLVIQWLKMMALRKGIFQADNNVSMSLMFQKEVAEGITARPNHSQRSRLSIMSQSICDVKIAYRLSSGVFVPKPKVDAAVVHFVKKAEPLMPGSLDKLEDVARYYFNKRRKTMGNNTNRLARLMPEVKPILDEWIAEGGWDMNMRTQEVSTEQLCALARKLDHAQIKIPLT</sequence>
<dbReference type="GO" id="GO:0005759">
    <property type="term" value="C:mitochondrial matrix"/>
    <property type="evidence" value="ECO:0007669"/>
    <property type="project" value="TreeGrafter"/>
</dbReference>
<gene>
    <name evidence="11" type="primary">TFB1M_2</name>
    <name evidence="11" type="ORF">BGZ99_002547</name>
</gene>
<keyword evidence="12" id="KW-1185">Reference proteome</keyword>
<dbReference type="GO" id="GO:0003723">
    <property type="term" value="F:RNA binding"/>
    <property type="evidence" value="ECO:0007669"/>
    <property type="project" value="UniProtKB-UniRule"/>
</dbReference>
<dbReference type="GO" id="GO:0006391">
    <property type="term" value="P:transcription initiation at mitochondrial promoter"/>
    <property type="evidence" value="ECO:0007669"/>
    <property type="project" value="TreeGrafter"/>
</dbReference>
<feature type="binding site" evidence="7">
    <location>
        <position position="80"/>
    </location>
    <ligand>
        <name>S-adenosyl-L-methionine</name>
        <dbReference type="ChEBI" id="CHEBI:59789"/>
    </ligand>
</feature>
<dbReference type="CDD" id="cd02440">
    <property type="entry name" value="AdoMet_MTases"/>
    <property type="match status" value="1"/>
</dbReference>
<dbReference type="PANTHER" id="PTHR11727">
    <property type="entry name" value="DIMETHYLADENOSINE TRANSFERASE"/>
    <property type="match status" value="1"/>
</dbReference>
<evidence type="ECO:0000256" key="9">
    <source>
        <dbReference type="SAM" id="MobiDB-lite"/>
    </source>
</evidence>
<feature type="region of interest" description="Disordered" evidence="9">
    <location>
        <begin position="124"/>
        <end position="148"/>
    </location>
</feature>
<accession>A0A9P6RMN1</accession>
<dbReference type="Pfam" id="PF00398">
    <property type="entry name" value="RrnaAD"/>
    <property type="match status" value="1"/>
</dbReference>
<dbReference type="InterPro" id="IPR020598">
    <property type="entry name" value="rRNA_Ade_methylase_Trfase_N"/>
</dbReference>
<evidence type="ECO:0000256" key="8">
    <source>
        <dbReference type="RuleBase" id="RU362106"/>
    </source>
</evidence>
<dbReference type="PROSITE" id="PS01131">
    <property type="entry name" value="RRNA_A_DIMETH"/>
    <property type="match status" value="1"/>
</dbReference>
<comment type="caution">
    <text evidence="11">The sequence shown here is derived from an EMBL/GenBank/DDBJ whole genome shotgun (WGS) entry which is preliminary data.</text>
</comment>
<evidence type="ECO:0000313" key="11">
    <source>
        <dbReference type="EMBL" id="KAG0323747.1"/>
    </source>
</evidence>
<feature type="domain" description="Ribosomal RNA adenine methylase transferase N-terminal" evidence="10">
    <location>
        <begin position="37"/>
        <end position="262"/>
    </location>
</feature>
<comment type="subcellular location">
    <subcellularLocation>
        <location evidence="1">Mitochondrion</location>
    </subcellularLocation>
</comment>
<evidence type="ECO:0000256" key="7">
    <source>
        <dbReference type="PROSITE-ProRule" id="PRU01026"/>
    </source>
</evidence>
<dbReference type="GO" id="GO:0000179">
    <property type="term" value="F:rRNA (adenine-N6,N6-)-dimethyltransferase activity"/>
    <property type="evidence" value="ECO:0007669"/>
    <property type="project" value="UniProtKB-UniRule"/>
</dbReference>
<dbReference type="SMART" id="SM00650">
    <property type="entry name" value="rADc"/>
    <property type="match status" value="1"/>
</dbReference>
<dbReference type="PANTHER" id="PTHR11727:SF17">
    <property type="entry name" value="DIMETHYLADENOSINE TRANSFERASE 1, MITOCHONDRIAL"/>
    <property type="match status" value="1"/>
</dbReference>
<proteinExistence type="inferred from homology"/>
<dbReference type="SUPFAM" id="SSF53335">
    <property type="entry name" value="S-adenosyl-L-methionine-dependent methyltransferases"/>
    <property type="match status" value="1"/>
</dbReference>
<dbReference type="InterPro" id="IPR001737">
    <property type="entry name" value="KsgA/Erm"/>
</dbReference>
<evidence type="ECO:0000256" key="1">
    <source>
        <dbReference type="ARBA" id="ARBA00004173"/>
    </source>
</evidence>